<proteinExistence type="predicted"/>
<feature type="region of interest" description="Disordered" evidence="1">
    <location>
        <begin position="108"/>
        <end position="145"/>
    </location>
</feature>
<keyword evidence="2" id="KW-0732">Signal</keyword>
<evidence type="ECO:0000313" key="3">
    <source>
        <dbReference type="EMBL" id="QWF69550.1"/>
    </source>
</evidence>
<evidence type="ECO:0000313" key="4">
    <source>
        <dbReference type="Proteomes" id="UP000676649"/>
    </source>
</evidence>
<keyword evidence="4" id="KW-1185">Reference proteome</keyword>
<name>A0A975MKM3_9GAMM</name>
<dbReference type="Proteomes" id="UP000676649">
    <property type="component" value="Chromosome"/>
</dbReference>
<dbReference type="AlphaFoldDB" id="A0A975MKM3"/>
<feature type="signal peptide" evidence="2">
    <location>
        <begin position="1"/>
        <end position="25"/>
    </location>
</feature>
<feature type="chain" id="PRO_5038091711" evidence="2">
    <location>
        <begin position="26"/>
        <end position="219"/>
    </location>
</feature>
<feature type="compositionally biased region" description="Low complexity" evidence="1">
    <location>
        <begin position="108"/>
        <end position="132"/>
    </location>
</feature>
<accession>A0A975MKM3</accession>
<dbReference type="RefSeq" id="WP_215579730.1">
    <property type="nucleotide sequence ID" value="NZ_CP073754.1"/>
</dbReference>
<dbReference type="EMBL" id="CP073754">
    <property type="protein sequence ID" value="QWF69550.1"/>
    <property type="molecule type" value="Genomic_DNA"/>
</dbReference>
<evidence type="ECO:0000256" key="1">
    <source>
        <dbReference type="SAM" id="MobiDB-lite"/>
    </source>
</evidence>
<dbReference type="KEGG" id="mpad:KEF85_09165"/>
<evidence type="ECO:0000256" key="2">
    <source>
        <dbReference type="SAM" id="SignalP"/>
    </source>
</evidence>
<feature type="compositionally biased region" description="Polar residues" evidence="1">
    <location>
        <begin position="133"/>
        <end position="145"/>
    </location>
</feature>
<gene>
    <name evidence="3" type="ORF">KEF85_09165</name>
</gene>
<organism evidence="3 4">
    <name type="scientific">Methylomonas paludis</name>
    <dbReference type="NCBI Taxonomy" id="1173101"/>
    <lineage>
        <taxon>Bacteria</taxon>
        <taxon>Pseudomonadati</taxon>
        <taxon>Pseudomonadota</taxon>
        <taxon>Gammaproteobacteria</taxon>
        <taxon>Methylococcales</taxon>
        <taxon>Methylococcaceae</taxon>
        <taxon>Methylomonas</taxon>
    </lineage>
</organism>
<protein>
    <submittedName>
        <fullName evidence="3">Uncharacterized protein</fullName>
    </submittedName>
</protein>
<sequence length="219" mass="22460">MKKNQLLSAISASLLTMGAVGGASAHDILGGTVAPLKSDVFSTTCFSWGGLYSSAPAGEVAGNAAGFRFAVNLQNTHPGNSVTAEVIFPTTGNVNGPGGSNPNNVLPWSPAPTTASTTTTNANNPWSTSSTTEPDFTTHGVSPSGWSSAQWLPGSNGEYIITITSNDATNTVGYDFLGHCQTAATGVTTSIHSGQGVWITGTTWGHYGPTSDFNQFIDN</sequence>
<reference evidence="3" key="1">
    <citation type="submission" date="2021-04" db="EMBL/GenBank/DDBJ databases">
        <title>Draft genome sequence data of methanotrophic Methylovulum sp. strain S1L and Methylomonas sp. strain S2AM isolated from boreal lake water columns.</title>
        <authorList>
            <person name="Rissanen A.J."/>
            <person name="Mangayil R."/>
            <person name="Svenning M.M."/>
            <person name="Khanongnuch R."/>
        </authorList>
    </citation>
    <scope>NUCLEOTIDE SEQUENCE</scope>
    <source>
        <strain evidence="3">S2AM</strain>
    </source>
</reference>